<dbReference type="InterPro" id="IPR023393">
    <property type="entry name" value="START-like_dom_sf"/>
</dbReference>
<sequence>MHEVTASQFVPRSKPTVLRRLTPEAMVTYEGSFDVREVHDEGAETVVVVGARGVEFALRFRTREDGLRYEQAGEAGPFDAMETTVTVEPADGGVTVTARSAVSLGLPLASLTDRVAAWKRRGELERALDALAADV</sequence>
<dbReference type="STRING" id="553469.SAMN04487947_0051"/>
<reference evidence="2" key="1">
    <citation type="submission" date="2016-10" db="EMBL/GenBank/DDBJ databases">
        <authorList>
            <person name="Varghese N."/>
            <person name="Submissions S."/>
        </authorList>
    </citation>
    <scope>NUCLEOTIDE SEQUENCE [LARGE SCALE GENOMIC DNA]</scope>
    <source>
        <strain evidence="2">CGMCC 1.7736</strain>
    </source>
</reference>
<dbReference type="SUPFAM" id="SSF55961">
    <property type="entry name" value="Bet v1-like"/>
    <property type="match status" value="1"/>
</dbReference>
<dbReference type="RefSeq" id="WP_089803751.1">
    <property type="nucleotide sequence ID" value="NZ_FOYT01000001.1"/>
</dbReference>
<dbReference type="AlphaFoldDB" id="A0A1I6FUY8"/>
<dbReference type="EMBL" id="FOYT01000001">
    <property type="protein sequence ID" value="SFR33731.1"/>
    <property type="molecule type" value="Genomic_DNA"/>
</dbReference>
<evidence type="ECO:0000313" key="1">
    <source>
        <dbReference type="EMBL" id="SFR33731.1"/>
    </source>
</evidence>
<keyword evidence="2" id="KW-1185">Reference proteome</keyword>
<protein>
    <submittedName>
        <fullName evidence="1">Polyketide cyclase / dehydrase and lipid transport</fullName>
    </submittedName>
</protein>
<dbReference type="OrthoDB" id="262877at2157"/>
<gene>
    <name evidence="1" type="ORF">SAMN04487947_0051</name>
</gene>
<proteinExistence type="predicted"/>
<evidence type="ECO:0000313" key="2">
    <source>
        <dbReference type="Proteomes" id="UP000198531"/>
    </source>
</evidence>
<dbReference type="Gene3D" id="3.30.530.20">
    <property type="match status" value="1"/>
</dbReference>
<organism evidence="1 2">
    <name type="scientific">Halogeometricum rufum</name>
    <dbReference type="NCBI Taxonomy" id="553469"/>
    <lineage>
        <taxon>Archaea</taxon>
        <taxon>Methanobacteriati</taxon>
        <taxon>Methanobacteriota</taxon>
        <taxon>Stenosarchaea group</taxon>
        <taxon>Halobacteria</taxon>
        <taxon>Halobacteriales</taxon>
        <taxon>Haloferacaceae</taxon>
        <taxon>Halogeometricum</taxon>
    </lineage>
</organism>
<dbReference type="Proteomes" id="UP000198531">
    <property type="component" value="Unassembled WGS sequence"/>
</dbReference>
<accession>A0A1I6FUY8</accession>
<name>A0A1I6FUY8_9EURY</name>